<evidence type="ECO:0000313" key="2">
    <source>
        <dbReference type="EMBL" id="KAK7308311.1"/>
    </source>
</evidence>
<name>A0AAN9K1U0_CANGL</name>
<protein>
    <submittedName>
        <fullName evidence="2">Uncharacterized protein</fullName>
    </submittedName>
</protein>
<comment type="caution">
    <text evidence="2">The sequence shown here is derived from an EMBL/GenBank/DDBJ whole genome shotgun (WGS) entry which is preliminary data.</text>
</comment>
<gene>
    <name evidence="2" type="ORF">VNO77_41913</name>
</gene>
<dbReference type="Proteomes" id="UP001367508">
    <property type="component" value="Unassembled WGS sequence"/>
</dbReference>
<dbReference type="EMBL" id="JAYMYQ010000010">
    <property type="protein sequence ID" value="KAK7308311.1"/>
    <property type="molecule type" value="Genomic_DNA"/>
</dbReference>
<keyword evidence="1" id="KW-1133">Transmembrane helix</keyword>
<organism evidence="2 3">
    <name type="scientific">Canavalia gladiata</name>
    <name type="common">Sword bean</name>
    <name type="synonym">Dolichos gladiatus</name>
    <dbReference type="NCBI Taxonomy" id="3824"/>
    <lineage>
        <taxon>Eukaryota</taxon>
        <taxon>Viridiplantae</taxon>
        <taxon>Streptophyta</taxon>
        <taxon>Embryophyta</taxon>
        <taxon>Tracheophyta</taxon>
        <taxon>Spermatophyta</taxon>
        <taxon>Magnoliopsida</taxon>
        <taxon>eudicotyledons</taxon>
        <taxon>Gunneridae</taxon>
        <taxon>Pentapetalae</taxon>
        <taxon>rosids</taxon>
        <taxon>fabids</taxon>
        <taxon>Fabales</taxon>
        <taxon>Fabaceae</taxon>
        <taxon>Papilionoideae</taxon>
        <taxon>50 kb inversion clade</taxon>
        <taxon>NPAAA clade</taxon>
        <taxon>indigoferoid/millettioid clade</taxon>
        <taxon>Phaseoleae</taxon>
        <taxon>Canavalia</taxon>
    </lineage>
</organism>
<evidence type="ECO:0000256" key="1">
    <source>
        <dbReference type="SAM" id="Phobius"/>
    </source>
</evidence>
<dbReference type="AlphaFoldDB" id="A0AAN9K1U0"/>
<keyword evidence="1" id="KW-0812">Transmembrane</keyword>
<feature type="transmembrane region" description="Helical" evidence="1">
    <location>
        <begin position="30"/>
        <end position="50"/>
    </location>
</feature>
<reference evidence="2 3" key="1">
    <citation type="submission" date="2024-01" db="EMBL/GenBank/DDBJ databases">
        <title>The genomes of 5 underutilized Papilionoideae crops provide insights into root nodulation and disease resistanc.</title>
        <authorList>
            <person name="Jiang F."/>
        </authorList>
    </citation>
    <scope>NUCLEOTIDE SEQUENCE [LARGE SCALE GENOMIC DNA]</scope>
    <source>
        <strain evidence="2">LVBAO_FW01</strain>
        <tissue evidence="2">Leaves</tissue>
    </source>
</reference>
<proteinExistence type="predicted"/>
<accession>A0AAN9K1U0</accession>
<keyword evidence="1" id="KW-0472">Membrane</keyword>
<evidence type="ECO:0000313" key="3">
    <source>
        <dbReference type="Proteomes" id="UP001367508"/>
    </source>
</evidence>
<sequence length="79" mass="9043">MIRAEPNVSKDLKMQVASDVLDTQWRGRECLLVCRAFTVYSTATSFIVFVVERLHFFISSLTVVPSSITFLCYYGYSFS</sequence>
<feature type="transmembrane region" description="Helical" evidence="1">
    <location>
        <begin position="56"/>
        <end position="76"/>
    </location>
</feature>
<keyword evidence="3" id="KW-1185">Reference proteome</keyword>